<keyword evidence="2" id="KW-0436">Ligase</keyword>
<dbReference type="OrthoDB" id="9798388at2"/>
<keyword evidence="3" id="KW-1185">Reference proteome</keyword>
<gene>
    <name evidence="2" type="ORF">BBI01_02490</name>
</gene>
<organism evidence="2 3">
    <name type="scientific">Chryseobacterium artocarpi</name>
    <dbReference type="NCBI Taxonomy" id="1414727"/>
    <lineage>
        <taxon>Bacteria</taxon>
        <taxon>Pseudomonadati</taxon>
        <taxon>Bacteroidota</taxon>
        <taxon>Flavobacteriia</taxon>
        <taxon>Flavobacteriales</taxon>
        <taxon>Weeksellaceae</taxon>
        <taxon>Chryseobacterium group</taxon>
        <taxon>Chryseobacterium</taxon>
    </lineage>
</organism>
<dbReference type="SUPFAM" id="SSF110857">
    <property type="entry name" value="Gamma-glutamyl cyclotransferase-like"/>
    <property type="match status" value="1"/>
</dbReference>
<sequence>MPNLFSYGTLQKEQVQIETFGRILQGEKDILSGYKLNMLEITDPEVLRKSGQKYHPVLEFSGKSDDEVEGVLFEVTETEILQADEYEVDDYKRIETVFKSGNKGFIYVGK</sequence>
<evidence type="ECO:0000259" key="1">
    <source>
        <dbReference type="Pfam" id="PF06094"/>
    </source>
</evidence>
<name>A0A1B9A0F9_9FLAO</name>
<accession>A0A1B9A0F9</accession>
<dbReference type="Pfam" id="PF06094">
    <property type="entry name" value="GGACT"/>
    <property type="match status" value="1"/>
</dbReference>
<dbReference type="Proteomes" id="UP000092651">
    <property type="component" value="Unassembled WGS sequence"/>
</dbReference>
<evidence type="ECO:0000313" key="2">
    <source>
        <dbReference type="EMBL" id="OCA77346.1"/>
    </source>
</evidence>
<feature type="domain" description="Gamma-glutamylcyclotransferase AIG2-like" evidence="1">
    <location>
        <begin position="4"/>
        <end position="98"/>
    </location>
</feature>
<dbReference type="InterPro" id="IPR036568">
    <property type="entry name" value="GGCT-like_sf"/>
</dbReference>
<comment type="caution">
    <text evidence="2">The sequence shown here is derived from an EMBL/GenBank/DDBJ whole genome shotgun (WGS) entry which is preliminary data.</text>
</comment>
<dbReference type="RefSeq" id="WP_065393099.1">
    <property type="nucleotide sequence ID" value="NZ_JBOFOB010000513.1"/>
</dbReference>
<reference evidence="2 3" key="1">
    <citation type="submission" date="2016-07" db="EMBL/GenBank/DDBJ databases">
        <authorList>
            <person name="Jeong J.-J."/>
            <person name="Kim D.W."/>
            <person name="Sang M.K."/>
            <person name="Choi I.-G."/>
            <person name="Kim K.D."/>
        </authorList>
    </citation>
    <scope>NUCLEOTIDE SEQUENCE [LARGE SCALE GENOMIC DNA]</scope>
    <source>
        <strain evidence="2 3">UTM-3</strain>
    </source>
</reference>
<proteinExistence type="predicted"/>
<dbReference type="Gene3D" id="3.10.490.10">
    <property type="entry name" value="Gamma-glutamyl cyclotransferase-like"/>
    <property type="match status" value="1"/>
</dbReference>
<protein>
    <submittedName>
        <fullName evidence="2">UDP-N-acetylmuramate--alanine ligase</fullName>
    </submittedName>
</protein>
<dbReference type="InterPro" id="IPR009288">
    <property type="entry name" value="AIG2-like_dom"/>
</dbReference>
<dbReference type="EMBL" id="MAYH01000001">
    <property type="protein sequence ID" value="OCA77346.1"/>
    <property type="molecule type" value="Genomic_DNA"/>
</dbReference>
<dbReference type="AlphaFoldDB" id="A0A1B9A0F9"/>
<dbReference type="CDD" id="cd06661">
    <property type="entry name" value="GGCT_like"/>
    <property type="match status" value="1"/>
</dbReference>
<dbReference type="InterPro" id="IPR013024">
    <property type="entry name" value="GGCT-like"/>
</dbReference>
<dbReference type="GO" id="GO:0016874">
    <property type="term" value="F:ligase activity"/>
    <property type="evidence" value="ECO:0007669"/>
    <property type="project" value="UniProtKB-KW"/>
</dbReference>
<evidence type="ECO:0000313" key="3">
    <source>
        <dbReference type="Proteomes" id="UP000092651"/>
    </source>
</evidence>